<evidence type="ECO:0000313" key="4">
    <source>
        <dbReference type="Proteomes" id="UP000236630"/>
    </source>
</evidence>
<gene>
    <name evidence="3" type="ORF">CUMW_257350</name>
</gene>
<reference evidence="3 4" key="1">
    <citation type="journal article" date="2017" name="Front. Genet.">
        <title>Draft sequencing of the heterozygous diploid genome of Satsuma (Citrus unshiu Marc.) using a hybrid assembly approach.</title>
        <authorList>
            <person name="Shimizu T."/>
            <person name="Tanizawa Y."/>
            <person name="Mochizuki T."/>
            <person name="Nagasaki H."/>
            <person name="Yoshioka T."/>
            <person name="Toyoda A."/>
            <person name="Fujiyama A."/>
            <person name="Kaminuma E."/>
            <person name="Nakamura Y."/>
        </authorList>
    </citation>
    <scope>NUCLEOTIDE SEQUENCE [LARGE SCALE GENOMIC DNA]</scope>
    <source>
        <strain evidence="4">cv. Miyagawa wase</strain>
    </source>
</reference>
<dbReference type="EMBL" id="BDQV01000719">
    <property type="protein sequence ID" value="GAY67544.1"/>
    <property type="molecule type" value="Genomic_DNA"/>
</dbReference>
<name>A0A2H5QSF8_CITUN</name>
<feature type="region of interest" description="Disordered" evidence="2">
    <location>
        <begin position="31"/>
        <end position="91"/>
    </location>
</feature>
<feature type="region of interest" description="Disordered" evidence="2">
    <location>
        <begin position="217"/>
        <end position="242"/>
    </location>
</feature>
<comment type="caution">
    <text evidence="3">The sequence shown here is derived from an EMBL/GenBank/DDBJ whole genome shotgun (WGS) entry which is preliminary data.</text>
</comment>
<organism evidence="3 4">
    <name type="scientific">Citrus unshiu</name>
    <name type="common">Satsuma mandarin</name>
    <name type="synonym">Citrus nobilis var. unshiu</name>
    <dbReference type="NCBI Taxonomy" id="55188"/>
    <lineage>
        <taxon>Eukaryota</taxon>
        <taxon>Viridiplantae</taxon>
        <taxon>Streptophyta</taxon>
        <taxon>Embryophyta</taxon>
        <taxon>Tracheophyta</taxon>
        <taxon>Spermatophyta</taxon>
        <taxon>Magnoliopsida</taxon>
        <taxon>eudicotyledons</taxon>
        <taxon>Gunneridae</taxon>
        <taxon>Pentapetalae</taxon>
        <taxon>rosids</taxon>
        <taxon>malvids</taxon>
        <taxon>Sapindales</taxon>
        <taxon>Rutaceae</taxon>
        <taxon>Aurantioideae</taxon>
        <taxon>Citrus</taxon>
    </lineage>
</organism>
<accession>A0A2H5QSF8</accession>
<proteinExistence type="predicted"/>
<evidence type="ECO:0000256" key="2">
    <source>
        <dbReference type="SAM" id="MobiDB-lite"/>
    </source>
</evidence>
<keyword evidence="4" id="KW-1185">Reference proteome</keyword>
<keyword evidence="1" id="KW-0175">Coiled coil</keyword>
<dbReference type="Proteomes" id="UP000236630">
    <property type="component" value="Unassembled WGS sequence"/>
</dbReference>
<sequence>MSKGKEKVIEVDDDELDFLPSLLADPAFDLGIPLEPIRPSIGTSARRMSPEATTSNSNDDGSSDSVDTLSEDPREDSGEASSLEVSQPERKRNLGGKALAENYAVDLMTCMTIIEDLIDLRTIYDIPDGIPLRGVNYKLKLDVLKQVETVLANSYSCRELLSTYNLFESRLIPTNLEMEDVVIGAMNRKRHLPNAAKRHHHKDAPPGKRVNTTEQVAPLKTLPPSPPKAGETSGIASGADPTSSPLAAGLKPCLPDNRPEMVPYFSEFSRLVSKKDFEKFDGNTLDELVGAMQFSAFHLGCMTTYYKAKVGRYDQRMKEDIQSAKSRANAAEKKAGDLNLENNKLIK</sequence>
<dbReference type="AlphaFoldDB" id="A0A2H5QSF8"/>
<feature type="coiled-coil region" evidence="1">
    <location>
        <begin position="314"/>
        <end position="341"/>
    </location>
</feature>
<protein>
    <submittedName>
        <fullName evidence="3">Uncharacterized protein</fullName>
    </submittedName>
</protein>
<evidence type="ECO:0000313" key="3">
    <source>
        <dbReference type="EMBL" id="GAY67544.1"/>
    </source>
</evidence>
<feature type="compositionally biased region" description="Low complexity" evidence="2">
    <location>
        <begin position="55"/>
        <end position="67"/>
    </location>
</feature>
<evidence type="ECO:0000256" key="1">
    <source>
        <dbReference type="SAM" id="Coils"/>
    </source>
</evidence>